<dbReference type="SUPFAM" id="SSF52540">
    <property type="entry name" value="P-loop containing nucleoside triphosphate hydrolases"/>
    <property type="match status" value="1"/>
</dbReference>
<evidence type="ECO:0000256" key="3">
    <source>
        <dbReference type="ARBA" id="ARBA00022801"/>
    </source>
</evidence>
<keyword evidence="3" id="KW-0378">Hydrolase</keyword>
<evidence type="ECO:0000256" key="2">
    <source>
        <dbReference type="ARBA" id="ARBA00022741"/>
    </source>
</evidence>
<name>A0A6J7CFN8_9ZZZZ</name>
<keyword evidence="4" id="KW-0342">GTP-binding</keyword>
<organism evidence="5">
    <name type="scientific">freshwater metagenome</name>
    <dbReference type="NCBI Taxonomy" id="449393"/>
    <lineage>
        <taxon>unclassified sequences</taxon>
        <taxon>metagenomes</taxon>
        <taxon>ecological metagenomes</taxon>
    </lineage>
</organism>
<sequence>MSHLTEHTFKILVTGPFAAGKTSLIQSISQSPVVTTEVATTGDEAEVKENTTVAMDFGTFVLDGLEDGEETIHLLMFGTPGQDRFRFMTDILKADVDVVTFVIDAEAPDTFAEARQMLTLVMTGLEAPLVIAVNRCGDPAQARRVADALGAKMSVPVIPCQLVDPASGREVVAEVLVALLQSNDFALSGHGGTR</sequence>
<dbReference type="InterPro" id="IPR052705">
    <property type="entry name" value="Gliding_Motility_GTPase"/>
</dbReference>
<dbReference type="Pfam" id="PF03029">
    <property type="entry name" value="ATP_bind_1"/>
    <property type="match status" value="1"/>
</dbReference>
<evidence type="ECO:0000256" key="4">
    <source>
        <dbReference type="ARBA" id="ARBA00023134"/>
    </source>
</evidence>
<dbReference type="Gene3D" id="3.40.50.300">
    <property type="entry name" value="P-loop containing nucleotide triphosphate hydrolases"/>
    <property type="match status" value="1"/>
</dbReference>
<dbReference type="PANTHER" id="PTHR42708">
    <property type="entry name" value="ATP/GTP-BINDING PROTEIN-RELATED"/>
    <property type="match status" value="1"/>
</dbReference>
<dbReference type="CDD" id="cd00882">
    <property type="entry name" value="Ras_like_GTPase"/>
    <property type="match status" value="1"/>
</dbReference>
<dbReference type="EMBL" id="CAFBLP010000001">
    <property type="protein sequence ID" value="CAB4857037.1"/>
    <property type="molecule type" value="Genomic_DNA"/>
</dbReference>
<dbReference type="GO" id="GO:0005525">
    <property type="term" value="F:GTP binding"/>
    <property type="evidence" value="ECO:0007669"/>
    <property type="project" value="UniProtKB-KW"/>
</dbReference>
<evidence type="ECO:0000313" key="5">
    <source>
        <dbReference type="EMBL" id="CAB4857037.1"/>
    </source>
</evidence>
<dbReference type="PANTHER" id="PTHR42708:SF1">
    <property type="entry name" value="GLIDING MOTILITY PROTEIN MGLA"/>
    <property type="match status" value="1"/>
</dbReference>
<dbReference type="PRINTS" id="PR00449">
    <property type="entry name" value="RASTRNSFRMNG"/>
</dbReference>
<dbReference type="GO" id="GO:0016787">
    <property type="term" value="F:hydrolase activity"/>
    <property type="evidence" value="ECO:0007669"/>
    <property type="project" value="UniProtKB-KW"/>
</dbReference>
<dbReference type="AlphaFoldDB" id="A0A6J7CFN8"/>
<evidence type="ECO:0000256" key="1">
    <source>
        <dbReference type="ARBA" id="ARBA00005290"/>
    </source>
</evidence>
<dbReference type="InterPro" id="IPR004130">
    <property type="entry name" value="Gpn"/>
</dbReference>
<dbReference type="InterPro" id="IPR027417">
    <property type="entry name" value="P-loop_NTPase"/>
</dbReference>
<keyword evidence="2" id="KW-0547">Nucleotide-binding</keyword>
<accession>A0A6J7CFN8</accession>
<protein>
    <submittedName>
        <fullName evidence="5">Unannotated protein</fullName>
    </submittedName>
</protein>
<reference evidence="5" key="1">
    <citation type="submission" date="2020-05" db="EMBL/GenBank/DDBJ databases">
        <authorList>
            <person name="Chiriac C."/>
            <person name="Salcher M."/>
            <person name="Ghai R."/>
            <person name="Kavagutti S V."/>
        </authorList>
    </citation>
    <scope>NUCLEOTIDE SEQUENCE</scope>
</reference>
<comment type="similarity">
    <text evidence="1">Belongs to the GPN-loop GTPase family.</text>
</comment>
<proteinExistence type="inferred from homology"/>
<gene>
    <name evidence="5" type="ORF">UFOPK3376_00030</name>
</gene>